<keyword evidence="5 7" id="KW-1133">Transmembrane helix</keyword>
<dbReference type="InterPro" id="IPR030182">
    <property type="entry name" value="PUP_plant"/>
</dbReference>
<dbReference type="GO" id="GO:0016020">
    <property type="term" value="C:membrane"/>
    <property type="evidence" value="ECO:0007669"/>
    <property type="project" value="UniProtKB-SubCell"/>
</dbReference>
<gene>
    <name evidence="8" type="ORF">DCAR_0205674</name>
</gene>
<sequence length="278" mass="30268">MATLVINAGFPILLPLYLFGPSDNKESSDKTQISSAALASIRISLGIFLAAVSILYAVGLLNLPVSVYTLICASQLGFNALFSFFLNSQKLTPYILNCVALLTISSMLLVFTPDDSSNSRRNNNKYALGFVCTIGASAGYAFVTFQVVVDMTICQCVIATCVVLTALLVTGEWETLHREMREFELGSVSYVMTLLWTAVFWQVFSIGVIALIYKVSSLFSNVICALGFPVVLVLAVFILNDKMTGVKVVSMILALLGLVSYLYQHYLDDLKAKAKSRG</sequence>
<feature type="transmembrane region" description="Helical" evidence="7">
    <location>
        <begin position="36"/>
        <end position="58"/>
    </location>
</feature>
<dbReference type="Pfam" id="PF16913">
    <property type="entry name" value="PUNUT"/>
    <property type="match status" value="1"/>
</dbReference>
<feature type="transmembrane region" description="Helical" evidence="7">
    <location>
        <begin position="246"/>
        <end position="263"/>
    </location>
</feature>
<dbReference type="EMBL" id="CP093344">
    <property type="protein sequence ID" value="WOG86468.1"/>
    <property type="molecule type" value="Genomic_DNA"/>
</dbReference>
<keyword evidence="3" id="KW-0813">Transport</keyword>
<accession>A0AAF0WE67</accession>
<evidence type="ECO:0000256" key="3">
    <source>
        <dbReference type="ARBA" id="ARBA00022448"/>
    </source>
</evidence>
<comment type="similarity">
    <text evidence="2">Belongs to the purine permeases (TC 2.A.7.14) family.</text>
</comment>
<evidence type="ECO:0000256" key="2">
    <source>
        <dbReference type="ARBA" id="ARBA00006213"/>
    </source>
</evidence>
<proteinExistence type="inferred from homology"/>
<evidence type="ECO:0000256" key="5">
    <source>
        <dbReference type="ARBA" id="ARBA00022989"/>
    </source>
</evidence>
<keyword evidence="6 7" id="KW-0472">Membrane</keyword>
<evidence type="ECO:0000256" key="7">
    <source>
        <dbReference type="SAM" id="Phobius"/>
    </source>
</evidence>
<dbReference type="GO" id="GO:0005345">
    <property type="term" value="F:purine nucleobase transmembrane transporter activity"/>
    <property type="evidence" value="ECO:0007669"/>
    <property type="project" value="UniProtKB-ARBA"/>
</dbReference>
<keyword evidence="9" id="KW-1185">Reference proteome</keyword>
<protein>
    <submittedName>
        <fullName evidence="8">Uncharacterized protein</fullName>
    </submittedName>
</protein>
<name>A0AAF0WE67_DAUCS</name>
<feature type="transmembrane region" description="Helical" evidence="7">
    <location>
        <begin position="124"/>
        <end position="143"/>
    </location>
</feature>
<dbReference type="SUPFAM" id="SSF103481">
    <property type="entry name" value="Multidrug resistance efflux transporter EmrE"/>
    <property type="match status" value="1"/>
</dbReference>
<dbReference type="InterPro" id="IPR037185">
    <property type="entry name" value="EmrE-like"/>
</dbReference>
<feature type="transmembrane region" description="Helical" evidence="7">
    <location>
        <begin position="190"/>
        <end position="212"/>
    </location>
</feature>
<dbReference type="PANTHER" id="PTHR31376">
    <property type="entry name" value="OS09G0467300 PROTEIN-RELATED"/>
    <property type="match status" value="1"/>
</dbReference>
<feature type="transmembrane region" description="Helical" evidence="7">
    <location>
        <begin position="218"/>
        <end position="239"/>
    </location>
</feature>
<reference evidence="8" key="1">
    <citation type="journal article" date="2016" name="Nat. Genet.">
        <title>A high-quality carrot genome assembly provides new insights into carotenoid accumulation and asterid genome evolution.</title>
        <authorList>
            <person name="Iorizzo M."/>
            <person name="Ellison S."/>
            <person name="Senalik D."/>
            <person name="Zeng P."/>
            <person name="Satapoomin P."/>
            <person name="Huang J."/>
            <person name="Bowman M."/>
            <person name="Iovene M."/>
            <person name="Sanseverino W."/>
            <person name="Cavagnaro P."/>
            <person name="Yildiz M."/>
            <person name="Macko-Podgorni A."/>
            <person name="Moranska E."/>
            <person name="Grzebelus E."/>
            <person name="Grzebelus D."/>
            <person name="Ashrafi H."/>
            <person name="Zheng Z."/>
            <person name="Cheng S."/>
            <person name="Spooner D."/>
            <person name="Van Deynze A."/>
            <person name="Simon P."/>
        </authorList>
    </citation>
    <scope>NUCLEOTIDE SEQUENCE</scope>
    <source>
        <tissue evidence="8">Leaf</tissue>
    </source>
</reference>
<organism evidence="8 9">
    <name type="scientific">Daucus carota subsp. sativus</name>
    <name type="common">Carrot</name>
    <dbReference type="NCBI Taxonomy" id="79200"/>
    <lineage>
        <taxon>Eukaryota</taxon>
        <taxon>Viridiplantae</taxon>
        <taxon>Streptophyta</taxon>
        <taxon>Embryophyta</taxon>
        <taxon>Tracheophyta</taxon>
        <taxon>Spermatophyta</taxon>
        <taxon>Magnoliopsida</taxon>
        <taxon>eudicotyledons</taxon>
        <taxon>Gunneridae</taxon>
        <taxon>Pentapetalae</taxon>
        <taxon>asterids</taxon>
        <taxon>campanulids</taxon>
        <taxon>Apiales</taxon>
        <taxon>Apiaceae</taxon>
        <taxon>Apioideae</taxon>
        <taxon>Scandiceae</taxon>
        <taxon>Daucinae</taxon>
        <taxon>Daucus</taxon>
        <taxon>Daucus sect. Daucus</taxon>
    </lineage>
</organism>
<evidence type="ECO:0000256" key="4">
    <source>
        <dbReference type="ARBA" id="ARBA00022692"/>
    </source>
</evidence>
<comment type="subcellular location">
    <subcellularLocation>
        <location evidence="1">Membrane</location>
        <topology evidence="1">Multi-pass membrane protein</topology>
    </subcellularLocation>
</comment>
<reference evidence="8" key="2">
    <citation type="submission" date="2022-03" db="EMBL/GenBank/DDBJ databases">
        <title>Draft title - Genomic analysis of global carrot germplasm unveils the trajectory of domestication and the origin of high carotenoid orange carrot.</title>
        <authorList>
            <person name="Iorizzo M."/>
            <person name="Ellison S."/>
            <person name="Senalik D."/>
            <person name="Macko-Podgorni A."/>
            <person name="Grzebelus D."/>
            <person name="Bostan H."/>
            <person name="Rolling W."/>
            <person name="Curaba J."/>
            <person name="Simon P."/>
        </authorList>
    </citation>
    <scope>NUCLEOTIDE SEQUENCE</scope>
    <source>
        <tissue evidence="8">Leaf</tissue>
    </source>
</reference>
<evidence type="ECO:0000313" key="8">
    <source>
        <dbReference type="EMBL" id="WOG86468.1"/>
    </source>
</evidence>
<feature type="transmembrane region" description="Helical" evidence="7">
    <location>
        <begin position="65"/>
        <end position="85"/>
    </location>
</feature>
<dbReference type="Proteomes" id="UP000077755">
    <property type="component" value="Chromosome 2"/>
</dbReference>
<feature type="transmembrane region" description="Helical" evidence="7">
    <location>
        <begin position="149"/>
        <end position="169"/>
    </location>
</feature>
<dbReference type="GO" id="GO:0015211">
    <property type="term" value="F:purine nucleoside transmembrane transporter activity"/>
    <property type="evidence" value="ECO:0007669"/>
    <property type="project" value="InterPro"/>
</dbReference>
<dbReference type="AlphaFoldDB" id="A0AAF0WE67"/>
<evidence type="ECO:0000256" key="6">
    <source>
        <dbReference type="ARBA" id="ARBA00023136"/>
    </source>
</evidence>
<evidence type="ECO:0000313" key="9">
    <source>
        <dbReference type="Proteomes" id="UP000077755"/>
    </source>
</evidence>
<keyword evidence="4 7" id="KW-0812">Transmembrane</keyword>
<feature type="transmembrane region" description="Helical" evidence="7">
    <location>
        <begin position="91"/>
        <end position="112"/>
    </location>
</feature>
<dbReference type="PANTHER" id="PTHR31376:SF17">
    <property type="entry name" value="PURINE PERMEASE 21-RELATED"/>
    <property type="match status" value="1"/>
</dbReference>
<evidence type="ECO:0000256" key="1">
    <source>
        <dbReference type="ARBA" id="ARBA00004141"/>
    </source>
</evidence>